<dbReference type="Pfam" id="PF03610">
    <property type="entry name" value="EIIA-man"/>
    <property type="match status" value="1"/>
</dbReference>
<dbReference type="InterPro" id="IPR036390">
    <property type="entry name" value="WH_DNA-bd_sf"/>
</dbReference>
<dbReference type="InterPro" id="IPR011608">
    <property type="entry name" value="PRD"/>
</dbReference>
<feature type="region of interest" description="Disordered" evidence="5">
    <location>
        <begin position="1"/>
        <end position="29"/>
    </location>
</feature>
<dbReference type="InterPro" id="IPR004701">
    <property type="entry name" value="PTS_EIIA_man-typ"/>
</dbReference>
<keyword evidence="3" id="KW-0067">ATP-binding</keyword>
<gene>
    <name evidence="9" type="ORF">GCM10019998_17650</name>
</gene>
<feature type="domain" description="PRD" evidence="8">
    <location>
        <begin position="469"/>
        <end position="575"/>
    </location>
</feature>
<reference evidence="9 10" key="1">
    <citation type="journal article" date="2019" name="Int. J. Syst. Evol. Microbiol.">
        <title>The Global Catalogue of Microorganisms (GCM) 10K type strain sequencing project: providing services to taxonomists for standard genome sequencing and annotation.</title>
        <authorList>
            <consortium name="The Broad Institute Genomics Platform"/>
            <consortium name="The Broad Institute Genome Sequencing Center for Infectious Disease"/>
            <person name="Wu L."/>
            <person name="Ma J."/>
        </authorList>
    </citation>
    <scope>NUCLEOTIDE SEQUENCE [LARGE SCALE GENOMIC DNA]</scope>
    <source>
        <strain evidence="9 10">JCM 8736</strain>
    </source>
</reference>
<dbReference type="SUPFAM" id="SSF52540">
    <property type="entry name" value="P-loop containing nucleoside triphosphate hydrolases"/>
    <property type="match status" value="1"/>
</dbReference>
<dbReference type="Gene3D" id="3.40.50.300">
    <property type="entry name" value="P-loop containing nucleotide triphosphate hydrolases"/>
    <property type="match status" value="1"/>
</dbReference>
<keyword evidence="1" id="KW-0808">Transferase</keyword>
<dbReference type="InterPro" id="IPR003593">
    <property type="entry name" value="AAA+_ATPase"/>
</dbReference>
<dbReference type="Gene3D" id="3.40.50.2300">
    <property type="match status" value="1"/>
</dbReference>
<evidence type="ECO:0000313" key="10">
    <source>
        <dbReference type="Proteomes" id="UP001501577"/>
    </source>
</evidence>
<evidence type="ECO:0000259" key="6">
    <source>
        <dbReference type="PROSITE" id="PS50045"/>
    </source>
</evidence>
<feature type="compositionally biased region" description="Polar residues" evidence="5">
    <location>
        <begin position="11"/>
        <end position="29"/>
    </location>
</feature>
<feature type="domain" description="PTS EIIA type-4" evidence="7">
    <location>
        <begin position="576"/>
        <end position="708"/>
    </location>
</feature>
<evidence type="ECO:0000259" key="7">
    <source>
        <dbReference type="PROSITE" id="PS51096"/>
    </source>
</evidence>
<evidence type="ECO:0000256" key="5">
    <source>
        <dbReference type="SAM" id="MobiDB-lite"/>
    </source>
</evidence>
<dbReference type="SUPFAM" id="SSF53062">
    <property type="entry name" value="PTS system fructose IIA component-like"/>
    <property type="match status" value="1"/>
</dbReference>
<accession>A0ABN3YAP8</accession>
<name>A0ABN3YAP8_9ENTE</name>
<evidence type="ECO:0000259" key="8">
    <source>
        <dbReference type="PROSITE" id="PS51372"/>
    </source>
</evidence>
<evidence type="ECO:0000256" key="2">
    <source>
        <dbReference type="ARBA" id="ARBA00022741"/>
    </source>
</evidence>
<dbReference type="Gene3D" id="3.40.50.510">
    <property type="entry name" value="Phosphotransferase system, mannose-type IIA component"/>
    <property type="match status" value="1"/>
</dbReference>
<evidence type="ECO:0000256" key="4">
    <source>
        <dbReference type="ARBA" id="ARBA00023125"/>
    </source>
</evidence>
<protein>
    <submittedName>
        <fullName evidence="9">Sigma-54-dependent transcriptional regulator</fullName>
    </submittedName>
</protein>
<dbReference type="Pfam" id="PF00874">
    <property type="entry name" value="PRD"/>
    <property type="match status" value="1"/>
</dbReference>
<dbReference type="InterPro" id="IPR027417">
    <property type="entry name" value="P-loop_NTPase"/>
</dbReference>
<proteinExistence type="predicted"/>
<dbReference type="PANTHER" id="PTHR32071">
    <property type="entry name" value="TRANSCRIPTIONAL REGULATORY PROTEIN"/>
    <property type="match status" value="1"/>
</dbReference>
<dbReference type="Gene3D" id="1.10.1790.10">
    <property type="entry name" value="PRD domain"/>
    <property type="match status" value="1"/>
</dbReference>
<dbReference type="SMART" id="SM00382">
    <property type="entry name" value="AAA"/>
    <property type="match status" value="1"/>
</dbReference>
<dbReference type="PROSITE" id="PS50045">
    <property type="entry name" value="SIGMA54_INTERACT_4"/>
    <property type="match status" value="1"/>
</dbReference>
<keyword evidence="4" id="KW-0238">DNA-binding</keyword>
<dbReference type="EMBL" id="BAAAXQ010000063">
    <property type="protein sequence ID" value="GAA3021697.1"/>
    <property type="molecule type" value="Genomic_DNA"/>
</dbReference>
<dbReference type="InterPro" id="IPR036095">
    <property type="entry name" value="PTS_EIIB-like_sf"/>
</dbReference>
<dbReference type="InterPro" id="IPR036634">
    <property type="entry name" value="PRD_sf"/>
</dbReference>
<feature type="domain" description="Sigma-54 factor interaction" evidence="6">
    <location>
        <begin position="112"/>
        <end position="346"/>
    </location>
</feature>
<dbReference type="PROSITE" id="PS51372">
    <property type="entry name" value="PRD_2"/>
    <property type="match status" value="2"/>
</dbReference>
<comment type="caution">
    <text evidence="9">The sequence shown here is derived from an EMBL/GenBank/DDBJ whole genome shotgun (WGS) entry which is preliminary data.</text>
</comment>
<organism evidence="9 10">
    <name type="scientific">Tetragenococcus solitarius</name>
    <dbReference type="NCBI Taxonomy" id="71453"/>
    <lineage>
        <taxon>Bacteria</taxon>
        <taxon>Bacillati</taxon>
        <taxon>Bacillota</taxon>
        <taxon>Bacilli</taxon>
        <taxon>Lactobacillales</taxon>
        <taxon>Enterococcaceae</taxon>
        <taxon>Tetragenococcus</taxon>
    </lineage>
</organism>
<evidence type="ECO:0000313" key="9">
    <source>
        <dbReference type="EMBL" id="GAA3021697.1"/>
    </source>
</evidence>
<sequence>MNKRMEKIYQYTAQKSATNPHSEPSAVTTKEISQALAIQRSNASKDLNQLVRDGKLTKTDSRPVKYFLSQEAYEEADKYVESYKQERAPRKKQQPQHIQTSFVSREDIFSNIIGINGSMKNAGEQAKAAILYPPKGLNCLITGPTGSGKTYFAHAMFQFAKANEVISADKELIVFNCADYANNPELLMSHLFGYAKGAFTGADEEKTGVIDQADHSMLFLDEIHRLPPEGQEMIFYFMDHGTYSRLGETGKPHAAEVRIIGATTEDPNSSLLDTFVRRIPINIQLPSFASRPAFEKVDLVKVMVSHEAHRIQRTISLTEDVVKALIGSVSYGNIGQLKSNVQLVCARGFLNHMHEEQIDITIEDVPEGIRSGLILLADNRGTSNELSQNLESKLVIQPNEDSLNIQADSYELPYNLYDIIGDKAELLKADGIDQETINHFISTDINVHLKSFYKDHGFSFYADNKLSEFVDRKIIELTNRIYSMVTERLGNDFQSNFVYAMSLHISSFLKKLQLGEKREVNDNIREMVTAYPEELKLAQEIQQYIGEWFNIIIPESEIYYLAVLLVSLRSASQVGRIGVVVGAHGNSTATSMVDVVKQLLDVDQVTAVDMPLDMPPKIAFEKLKQAVLSVHEGSGVLLLVDMGSLATFNEKIQRETGVFVRTIDMVTTPLVLESVRKASVFGTSLDDLYESLKHFHGYSTLESLPAALTENHLPKAILAICASGEGTAVHIKNMIQTTLDKKRIKDVEVLTVSAVDLSQLLPEIQKHYQVIAATGVVDPQLAAPFITLENFITQNTDELIDQLLLNHQEVETKEPLVFDESETREVCLNYLEKNFTFLNPQKLIDPLLQFTEEVMNNWQIASEEQGFRINFLLHAAGMVERAALQQPLSTSEEEKQKLLNDPDYESLHIQVLSLSRVLNLTFPITEEVYLLALINHQIVD</sequence>
<evidence type="ECO:0000256" key="1">
    <source>
        <dbReference type="ARBA" id="ARBA00022679"/>
    </source>
</evidence>
<feature type="domain" description="PRD" evidence="8">
    <location>
        <begin position="838"/>
        <end position="940"/>
    </location>
</feature>
<dbReference type="SUPFAM" id="SSF63520">
    <property type="entry name" value="PTS-regulatory domain, PRD"/>
    <property type="match status" value="2"/>
</dbReference>
<dbReference type="PANTHER" id="PTHR32071:SF90">
    <property type="entry name" value="TRANSCRIPTIONAL REGULATORY PROTEIN LEVR"/>
    <property type="match status" value="1"/>
</dbReference>
<dbReference type="PROSITE" id="PS51096">
    <property type="entry name" value="PTS_EIIA_TYPE_4"/>
    <property type="match status" value="1"/>
</dbReference>
<keyword evidence="2" id="KW-0547">Nucleotide-binding</keyword>
<dbReference type="InterPro" id="IPR002078">
    <property type="entry name" value="Sigma_54_int"/>
</dbReference>
<dbReference type="CDD" id="cd00009">
    <property type="entry name" value="AAA"/>
    <property type="match status" value="1"/>
</dbReference>
<dbReference type="SUPFAM" id="SSF52794">
    <property type="entry name" value="PTS system IIB component-like"/>
    <property type="match status" value="1"/>
</dbReference>
<dbReference type="InterPro" id="IPR036662">
    <property type="entry name" value="PTS_EIIA_man-typ_sf"/>
</dbReference>
<dbReference type="SUPFAM" id="SSF46785">
    <property type="entry name" value="Winged helix' DNA-binding domain"/>
    <property type="match status" value="1"/>
</dbReference>
<dbReference type="Proteomes" id="UP001501577">
    <property type="component" value="Unassembled WGS sequence"/>
</dbReference>
<dbReference type="Pfam" id="PF00158">
    <property type="entry name" value="Sigma54_activat"/>
    <property type="match status" value="1"/>
</dbReference>
<keyword evidence="10" id="KW-1185">Reference proteome</keyword>
<evidence type="ECO:0000256" key="3">
    <source>
        <dbReference type="ARBA" id="ARBA00022840"/>
    </source>
</evidence>